<dbReference type="Proteomes" id="UP001501057">
    <property type="component" value="Unassembled WGS sequence"/>
</dbReference>
<evidence type="ECO:0000259" key="3">
    <source>
        <dbReference type="Pfam" id="PF11887"/>
    </source>
</evidence>
<dbReference type="PANTHER" id="PTHR33371">
    <property type="entry name" value="INTERMEMBRANE PHOSPHOLIPID TRANSPORT SYSTEM BINDING PROTEIN MLAD-RELATED"/>
    <property type="match status" value="1"/>
</dbReference>
<accession>A0ABN2JY58</accession>
<feature type="signal peptide" evidence="1">
    <location>
        <begin position="1"/>
        <end position="23"/>
    </location>
</feature>
<dbReference type="Pfam" id="PF02470">
    <property type="entry name" value="MlaD"/>
    <property type="match status" value="1"/>
</dbReference>
<feature type="domain" description="Mce/MlaD" evidence="2">
    <location>
        <begin position="33"/>
        <end position="109"/>
    </location>
</feature>
<comment type="caution">
    <text evidence="4">The sequence shown here is derived from an EMBL/GenBank/DDBJ whole genome shotgun (WGS) entry which is preliminary data.</text>
</comment>
<evidence type="ECO:0000259" key="2">
    <source>
        <dbReference type="Pfam" id="PF02470"/>
    </source>
</evidence>
<protein>
    <submittedName>
        <fullName evidence="4">MCE family protein</fullName>
    </submittedName>
</protein>
<feature type="chain" id="PRO_5045864043" evidence="1">
    <location>
        <begin position="24"/>
        <end position="335"/>
    </location>
</feature>
<dbReference type="Pfam" id="PF11887">
    <property type="entry name" value="Mce4_CUP1"/>
    <property type="match status" value="1"/>
</dbReference>
<proteinExistence type="predicted"/>
<dbReference type="InterPro" id="IPR003399">
    <property type="entry name" value="Mce/MlaD"/>
</dbReference>
<sequence length="335" mass="34891">MTRILIKSVAFTLVTVLATMALAATIQNSSGPGDTFSAVFDDATSLNKGDDIRMAGVKVGTVQKISLNDDADAVVEFTVSDSATVEKGTVAQLKFRNLVGQRYISLEPPERAGTALKPGYTFGLDETAPALDLTLLFNGFQPLLKVLDPDDVNTLSAEIIAVFQGDGASVDTLLASTGSLTSTLAEKDAVIGDLITSLNSVLTTVNSRTDQVDTVIVTLSDLVSGLASDRETIGSTLDGLSGLSVSVADLLEQGRAPLKNDIAALQTLASNLAGAEGTLNEFFTNLPVKLDALGTIGSYGSWLNFYVCQIDGVIPNPEGYYGDVGVQSNAARCAA</sequence>
<keyword evidence="1" id="KW-0732">Signal</keyword>
<dbReference type="InterPro" id="IPR052336">
    <property type="entry name" value="MlaD_Phospholipid_Transporter"/>
</dbReference>
<dbReference type="RefSeq" id="WP_344201921.1">
    <property type="nucleotide sequence ID" value="NZ_BAAAME010000004.1"/>
</dbReference>
<keyword evidence="5" id="KW-1185">Reference proteome</keyword>
<dbReference type="EMBL" id="BAAAME010000004">
    <property type="protein sequence ID" value="GAA1743359.1"/>
    <property type="molecule type" value="Genomic_DNA"/>
</dbReference>
<evidence type="ECO:0000313" key="4">
    <source>
        <dbReference type="EMBL" id="GAA1743359.1"/>
    </source>
</evidence>
<organism evidence="4 5">
    <name type="scientific">Aeromicrobium alkaliterrae</name>
    <dbReference type="NCBI Taxonomy" id="302168"/>
    <lineage>
        <taxon>Bacteria</taxon>
        <taxon>Bacillati</taxon>
        <taxon>Actinomycetota</taxon>
        <taxon>Actinomycetes</taxon>
        <taxon>Propionibacteriales</taxon>
        <taxon>Nocardioidaceae</taxon>
        <taxon>Aeromicrobium</taxon>
    </lineage>
</organism>
<dbReference type="NCBIfam" id="TIGR00996">
    <property type="entry name" value="Mtu_fam_mce"/>
    <property type="match status" value="1"/>
</dbReference>
<dbReference type="InterPro" id="IPR024516">
    <property type="entry name" value="Mce_C"/>
</dbReference>
<gene>
    <name evidence="4" type="ORF">GCM10009710_24280</name>
</gene>
<reference evidence="4 5" key="1">
    <citation type="journal article" date="2019" name="Int. J. Syst. Evol. Microbiol.">
        <title>The Global Catalogue of Microorganisms (GCM) 10K type strain sequencing project: providing services to taxonomists for standard genome sequencing and annotation.</title>
        <authorList>
            <consortium name="The Broad Institute Genomics Platform"/>
            <consortium name="The Broad Institute Genome Sequencing Center for Infectious Disease"/>
            <person name="Wu L."/>
            <person name="Ma J."/>
        </authorList>
    </citation>
    <scope>NUCLEOTIDE SEQUENCE [LARGE SCALE GENOMIC DNA]</scope>
    <source>
        <strain evidence="4 5">JCM 13518</strain>
    </source>
</reference>
<name>A0ABN2JY58_9ACTN</name>
<evidence type="ECO:0000256" key="1">
    <source>
        <dbReference type="SAM" id="SignalP"/>
    </source>
</evidence>
<dbReference type="PANTHER" id="PTHR33371:SF17">
    <property type="entry name" value="MCE-FAMILY PROTEIN MCE1B"/>
    <property type="match status" value="1"/>
</dbReference>
<feature type="domain" description="Mammalian cell entry C-terminal" evidence="3">
    <location>
        <begin position="114"/>
        <end position="308"/>
    </location>
</feature>
<dbReference type="InterPro" id="IPR005693">
    <property type="entry name" value="Mce"/>
</dbReference>
<evidence type="ECO:0000313" key="5">
    <source>
        <dbReference type="Proteomes" id="UP001501057"/>
    </source>
</evidence>